<dbReference type="Gene3D" id="1.25.40.10">
    <property type="entry name" value="Tetratricopeptide repeat domain"/>
    <property type="match status" value="2"/>
</dbReference>
<dbReference type="Proteomes" id="UP000092659">
    <property type="component" value="Chromosome"/>
</dbReference>
<protein>
    <recommendedName>
        <fullName evidence="1">NB-ARC domain-containing protein</fullName>
    </recommendedName>
</protein>
<dbReference type="STRING" id="68214.AVL59_32425"/>
<dbReference type="SUPFAM" id="SSF52540">
    <property type="entry name" value="P-loop containing nucleoside triphosphate hydrolases"/>
    <property type="match status" value="1"/>
</dbReference>
<dbReference type="PANTHER" id="PTHR46082">
    <property type="entry name" value="ATP/GTP-BINDING PROTEIN-RELATED"/>
    <property type="match status" value="1"/>
</dbReference>
<evidence type="ECO:0000313" key="3">
    <source>
        <dbReference type="Proteomes" id="UP000092659"/>
    </source>
</evidence>
<sequence length="788" mass="85353">MSHPGRGDAGAVAPRVSVADHGRLFNADRDQVNIEIGSYTAHYSPGGAAARREHVGPDSVRVPLAAASLTPIHDRHDLRRLLLRAACHPDASDSPIVVHGMGGCGKTAIARVVFDEAVGQQGVIGLWVNASTAPAFREGMLAVAQDRGASQDEVDAARDRRRAAADLAWYRLEHSAQPWLLVLDNADDPSVLGDEVWLRPTRRGTILVTTRFGMAAAWRRAERHHLDVLGLDDAVDVLMDFEVPSDTAELEELARALGCHPLALVLAGSYLGRRFLDPVTVDEFLERLRNDPNATLDEAADPDERDLRRLISSTWQISLDALADRGLPEAITLIRLLSCFASDPLPTGVLHPDRLRHTGLDLAEPRLPGQRAEAALRGLMSQSMVSVDNVPGDIGRPGVPCVQTHALLLDTVAARIPLDQREIILAAAATLLEGLLTREAGEGLLIDAQSLRLFTPHVVALLERVVRARSASAHRALALARYLRAQSYDRGDFATAHAVAKSVVDADGALDAPDKVESLADRYELGRILSALGRYEQAKDLLEEVLAAHEAEMGPDHLATLACAHELALVFYGLGAWSQDERHMRRAVDGRSSALGLEAPDTIVSTACLAEAVGEQQRWQEAVGIARPNAERAGRALGDEDPITLTACHTLAWVLFKSGQIDEARALVERILAVRGRLLGAEHPRTLTTRALLANILRSQQQWELAAQEALLVLEVRERILGAEHPHTLGLRNVLIRIRLGAGDLDAAVALAASNLEACHRVLGDEHPDTASCRQALQEAYTAKESQR</sequence>
<dbReference type="InterPro" id="IPR011990">
    <property type="entry name" value="TPR-like_helical_dom_sf"/>
</dbReference>
<accession>A0A1B1B479</accession>
<name>A0A1B1B479_9ACTN</name>
<reference evidence="2 3" key="1">
    <citation type="submission" date="2016-06" db="EMBL/GenBank/DDBJ databases">
        <title>Complete genome sequence of Streptomyces griseochromogenes ATCC 14511, the Blasticidin S producer.</title>
        <authorList>
            <person name="Wu L."/>
        </authorList>
    </citation>
    <scope>NUCLEOTIDE SEQUENCE [LARGE SCALE GENOMIC DNA]</scope>
    <source>
        <strain evidence="2 3">ATCC 14511</strain>
    </source>
</reference>
<proteinExistence type="predicted"/>
<dbReference type="GO" id="GO:0043531">
    <property type="term" value="F:ADP binding"/>
    <property type="evidence" value="ECO:0007669"/>
    <property type="project" value="InterPro"/>
</dbReference>
<dbReference type="EMBL" id="CP016279">
    <property type="protein sequence ID" value="ANP53625.1"/>
    <property type="molecule type" value="Genomic_DNA"/>
</dbReference>
<dbReference type="KEGG" id="sgs:AVL59_32425"/>
<gene>
    <name evidence="2" type="ORF">AVL59_32425</name>
</gene>
<dbReference type="Pfam" id="PF13424">
    <property type="entry name" value="TPR_12"/>
    <property type="match status" value="1"/>
</dbReference>
<dbReference type="PANTHER" id="PTHR46082:SF6">
    <property type="entry name" value="AAA+ ATPASE DOMAIN-CONTAINING PROTEIN-RELATED"/>
    <property type="match status" value="1"/>
</dbReference>
<dbReference type="InterPro" id="IPR027417">
    <property type="entry name" value="P-loop_NTPase"/>
</dbReference>
<organism evidence="2 3">
    <name type="scientific">Streptomyces griseochromogenes</name>
    <dbReference type="NCBI Taxonomy" id="68214"/>
    <lineage>
        <taxon>Bacteria</taxon>
        <taxon>Bacillati</taxon>
        <taxon>Actinomycetota</taxon>
        <taxon>Actinomycetes</taxon>
        <taxon>Kitasatosporales</taxon>
        <taxon>Streptomycetaceae</taxon>
        <taxon>Streptomyces</taxon>
    </lineage>
</organism>
<dbReference type="Gene3D" id="3.40.50.300">
    <property type="entry name" value="P-loop containing nucleotide triphosphate hydrolases"/>
    <property type="match status" value="1"/>
</dbReference>
<feature type="domain" description="NB-ARC" evidence="1">
    <location>
        <begin position="95"/>
        <end position="240"/>
    </location>
</feature>
<dbReference type="Pfam" id="PF13374">
    <property type="entry name" value="TPR_10"/>
    <property type="match status" value="3"/>
</dbReference>
<dbReference type="InterPro" id="IPR053137">
    <property type="entry name" value="NLR-like"/>
</dbReference>
<evidence type="ECO:0000313" key="2">
    <source>
        <dbReference type="EMBL" id="ANP53625.1"/>
    </source>
</evidence>
<evidence type="ECO:0000259" key="1">
    <source>
        <dbReference type="Pfam" id="PF00931"/>
    </source>
</evidence>
<dbReference type="InterPro" id="IPR002182">
    <property type="entry name" value="NB-ARC"/>
</dbReference>
<dbReference type="AlphaFoldDB" id="A0A1B1B479"/>
<dbReference type="SUPFAM" id="SSF48452">
    <property type="entry name" value="TPR-like"/>
    <property type="match status" value="2"/>
</dbReference>
<dbReference type="Pfam" id="PF00931">
    <property type="entry name" value="NB-ARC"/>
    <property type="match status" value="1"/>
</dbReference>